<organism evidence="2 3">
    <name type="scientific">Apophysomyces ossiformis</name>
    <dbReference type="NCBI Taxonomy" id="679940"/>
    <lineage>
        <taxon>Eukaryota</taxon>
        <taxon>Fungi</taxon>
        <taxon>Fungi incertae sedis</taxon>
        <taxon>Mucoromycota</taxon>
        <taxon>Mucoromycotina</taxon>
        <taxon>Mucoromycetes</taxon>
        <taxon>Mucorales</taxon>
        <taxon>Mucorineae</taxon>
        <taxon>Mucoraceae</taxon>
        <taxon>Apophysomyces</taxon>
    </lineage>
</organism>
<feature type="region of interest" description="Disordered" evidence="1">
    <location>
        <begin position="289"/>
        <end position="315"/>
    </location>
</feature>
<protein>
    <submittedName>
        <fullName evidence="2">Uncharacterized protein</fullName>
    </submittedName>
</protein>
<name>A0A8H7EL04_9FUNG</name>
<sequence length="408" mass="46103">MNEELFWLGQEDAACDEILFLHADTPVGRGSLSTTISQRRLLKERHRRLLCRIIELQKSEIEAFHADMARKIDPVLLPPSGEGAFEVIEGENYLDAKKQDVIDIVTSTFPVSAEDEYIEKPLSSYNRPETLKYKAELEILYKFGLDRLVEKYEHILMEIRRDYIQDLTKIEQRSHEFPSFSISNPTSSFSSKQLPTASSQFTQLTTTASARIQSLQVSLKEASTVYPLQSSSRDPRLRYQQQSQLQIHRQQESGERFQNLKDLAHSHGTQSTPPTSTTDQSRDILQVRPNKRAFMPSTPPNDAKKPKSILKRTPRSAAEDGIISVIANYKGDGPKVVRMIGGNTEVLGHPKEFDNALYEIATTGGHPTGIKLQSIGGERYFTKRDTGEIIGRASSIIPLLHDFFLETI</sequence>
<keyword evidence="3" id="KW-1185">Reference proteome</keyword>
<accession>A0A8H7EL04</accession>
<evidence type="ECO:0000313" key="2">
    <source>
        <dbReference type="EMBL" id="KAF7721044.1"/>
    </source>
</evidence>
<proteinExistence type="predicted"/>
<feature type="region of interest" description="Disordered" evidence="1">
    <location>
        <begin position="224"/>
        <end position="251"/>
    </location>
</feature>
<evidence type="ECO:0000256" key="1">
    <source>
        <dbReference type="SAM" id="MobiDB-lite"/>
    </source>
</evidence>
<gene>
    <name evidence="2" type="ORF">EC973_005529</name>
</gene>
<dbReference type="AlphaFoldDB" id="A0A8H7EL04"/>
<dbReference type="OrthoDB" id="2288039at2759"/>
<reference evidence="2" key="1">
    <citation type="submission" date="2020-01" db="EMBL/GenBank/DDBJ databases">
        <title>Genome Sequencing of Three Apophysomyces-Like Fungal Strains Confirms a Novel Fungal Genus in the Mucoromycota with divergent Burkholderia-like Endosymbiotic Bacteria.</title>
        <authorList>
            <person name="Stajich J.E."/>
            <person name="Macias A.M."/>
            <person name="Carter-House D."/>
            <person name="Lovett B."/>
            <person name="Kasson L.R."/>
            <person name="Berry K."/>
            <person name="Grigoriev I."/>
            <person name="Chang Y."/>
            <person name="Spatafora J."/>
            <person name="Kasson M.T."/>
        </authorList>
    </citation>
    <scope>NUCLEOTIDE SEQUENCE</scope>
    <source>
        <strain evidence="2">NRRL A-21654</strain>
    </source>
</reference>
<dbReference type="Proteomes" id="UP000605846">
    <property type="component" value="Unassembled WGS sequence"/>
</dbReference>
<comment type="caution">
    <text evidence="2">The sequence shown here is derived from an EMBL/GenBank/DDBJ whole genome shotgun (WGS) entry which is preliminary data.</text>
</comment>
<evidence type="ECO:0000313" key="3">
    <source>
        <dbReference type="Proteomes" id="UP000605846"/>
    </source>
</evidence>
<dbReference type="EMBL" id="JABAYA010000314">
    <property type="protein sequence ID" value="KAF7721044.1"/>
    <property type="molecule type" value="Genomic_DNA"/>
</dbReference>